<dbReference type="SUPFAM" id="SSF53474">
    <property type="entry name" value="alpha/beta-Hydrolases"/>
    <property type="match status" value="1"/>
</dbReference>
<dbReference type="AlphaFoldDB" id="A0A0M9AG33"/>
<feature type="domain" description="AB hydrolase-1" evidence="1">
    <location>
        <begin position="13"/>
        <end position="230"/>
    </location>
</feature>
<sequence>MLSYLEAGQGTPVVLVHGNFACKAWWRGLLQDPPDGARLLAPDLPGFGETPAPEGFVPSIPAYAEALRGFLREMGVEEAVLVGHSLGGAVVMEAATEKTRGLVLLNSAPPSGLETPEAYYPILESYRYNREALAQALAAMAPTHRPPWFPELVDCAQRMHPAHYQGNARALAAWRASRAYPGPVLVLYGTLDPIVTRAMAEETKAFFPKGRLMVLEGVGHSLNLEDPARLKAILEDFLKEVAP</sequence>
<dbReference type="EMBL" id="LHCI01000106">
    <property type="protein sequence ID" value="KOX90718.1"/>
    <property type="molecule type" value="Genomic_DNA"/>
</dbReference>
<evidence type="ECO:0000313" key="3">
    <source>
        <dbReference type="Proteomes" id="UP000037685"/>
    </source>
</evidence>
<accession>A0A0M9AG33</accession>
<dbReference type="InterPro" id="IPR000073">
    <property type="entry name" value="AB_hydrolase_1"/>
</dbReference>
<dbReference type="RefSeq" id="WP_053768219.1">
    <property type="nucleotide sequence ID" value="NZ_LHCI01000106.1"/>
</dbReference>
<dbReference type="Proteomes" id="UP000037685">
    <property type="component" value="Unassembled WGS sequence"/>
</dbReference>
<dbReference type="InterPro" id="IPR029058">
    <property type="entry name" value="AB_hydrolase_fold"/>
</dbReference>
<protein>
    <submittedName>
        <fullName evidence="2">Tropinesterase</fullName>
        <ecNumber evidence="2">3.1.1.10</ecNumber>
    </submittedName>
</protein>
<dbReference type="PRINTS" id="PR00111">
    <property type="entry name" value="ABHYDROLASE"/>
</dbReference>
<proteinExistence type="predicted"/>
<dbReference type="PANTHER" id="PTHR46438">
    <property type="entry name" value="ALPHA/BETA-HYDROLASES SUPERFAMILY PROTEIN"/>
    <property type="match status" value="1"/>
</dbReference>
<dbReference type="PATRIC" id="fig|271.14.peg.1987"/>
<reference evidence="3" key="1">
    <citation type="submission" date="2015-07" db="EMBL/GenBank/DDBJ databases">
        <authorList>
            <person name="Zylicz-Stachula A."/>
            <person name="Jezewska-Frackowiak J."/>
            <person name="Czajkowska E."/>
            <person name="Skowron P.M."/>
        </authorList>
    </citation>
    <scope>NUCLEOTIDE SEQUENCE [LARGE SCALE GENOMIC DNA]</scope>
    <source>
        <strain evidence="3">ATCC 25104 / DSM 625 / JCM 10724 / NBRC 103206 / NCIMB 11243 / YT-1</strain>
    </source>
</reference>
<dbReference type="Gene3D" id="3.40.50.1820">
    <property type="entry name" value="alpha/beta hydrolase"/>
    <property type="match status" value="1"/>
</dbReference>
<dbReference type="GO" id="GO:0050357">
    <property type="term" value="F:tropinesterase activity"/>
    <property type="evidence" value="ECO:0007669"/>
    <property type="project" value="UniProtKB-EC"/>
</dbReference>
<evidence type="ECO:0000259" key="1">
    <source>
        <dbReference type="Pfam" id="PF12697"/>
    </source>
</evidence>
<keyword evidence="2" id="KW-0378">Hydrolase</keyword>
<name>A0A0M9AG33_THEAQ</name>
<comment type="caution">
    <text evidence="2">The sequence shown here is derived from an EMBL/GenBank/DDBJ whole genome shotgun (WGS) entry which is preliminary data.</text>
</comment>
<gene>
    <name evidence="2" type="ORF">BVI061214_01912</name>
</gene>
<dbReference type="Pfam" id="PF12697">
    <property type="entry name" value="Abhydrolase_6"/>
    <property type="match status" value="1"/>
</dbReference>
<organism evidence="2 3">
    <name type="scientific">Thermus aquaticus</name>
    <dbReference type="NCBI Taxonomy" id="271"/>
    <lineage>
        <taxon>Bacteria</taxon>
        <taxon>Thermotogati</taxon>
        <taxon>Deinococcota</taxon>
        <taxon>Deinococci</taxon>
        <taxon>Thermales</taxon>
        <taxon>Thermaceae</taxon>
        <taxon>Thermus</taxon>
    </lineage>
</organism>
<dbReference type="EC" id="3.1.1.10" evidence="2"/>
<evidence type="ECO:0000313" key="2">
    <source>
        <dbReference type="EMBL" id="KOX90718.1"/>
    </source>
</evidence>